<dbReference type="PANTHER" id="PTHR12363">
    <property type="entry name" value="TRANSPORTIN 3 AND IMPORTIN 13"/>
    <property type="match status" value="1"/>
</dbReference>
<keyword evidence="2" id="KW-0675">Receptor</keyword>
<comment type="caution">
    <text evidence="2">The sequence shown here is derived from an EMBL/GenBank/DDBJ whole genome shotgun (WGS) entry which is preliminary data.</text>
</comment>
<keyword evidence="3" id="KW-1185">Reference proteome</keyword>
<dbReference type="GO" id="GO:0005737">
    <property type="term" value="C:cytoplasm"/>
    <property type="evidence" value="ECO:0007669"/>
    <property type="project" value="TreeGrafter"/>
</dbReference>
<dbReference type="InterPro" id="IPR011989">
    <property type="entry name" value="ARM-like"/>
</dbReference>
<dbReference type="GO" id="GO:0031267">
    <property type="term" value="F:small GTPase binding"/>
    <property type="evidence" value="ECO:0007669"/>
    <property type="project" value="InterPro"/>
</dbReference>
<sequence>MSTPAPDAATAAVLQALQTLYHDPEASHKRSANEWLEVFQHSVEAWQTCHSLLTSPDSPLEGRLFSAQTLRAKILYDLPQLPRDQLPPLRDSLLAVLPALASPQAPTGSRAVLLQLCLALADLALQMPEWSDVVPGMIERFGKDPATVAVLLGFLKGLVEESGNPRIPLHGDEARAALSNLVSGSAEQVVGVLVMYIQAAGVSPPILINVFETLASWLSAGEVMASQVAQTPLFSAMFDALPSDQLFDAAVDVICDLIRETQEVEDNVEVIQQIIPRVVALRPQLEAHKDDPDRIRGYCRIFCEAGEYYKNLIVRHPADLLPLVESIAACAAYPDLDIVPITFNFWYALAGALGRQPDDPSVKPLLDIYAGLQTVIIGHLHFPRDDEEQTAQERDEFRTFRHRMGDTLKDCCHVLGAPTCLRKSYELVQTALAQGSQSWQEIEAPLFSMRSMGAEVDPDDDEVLPHIMDMLPKLPDHPRIRYAAILVLSRYTQWIDRHPQNLAFQLQYISAGFDMAEEEVSAAAAQAMKFMCQDCNQHLVPFLPQLHTFVTSVGDRLDQSDMVEVCEAIGYVISSMPAEEAAQALRQFCEPLIQRVQVVASAPGELAKPDLQKAADALEQIDAYLTIVRTLKPVPESCFPTCPAIYTVLDALLARYAKLYYIAERVGSVLRRGLVFFPHRALEPVVQPVLERMVLAFEQTGYASYLWITGKLAAKFGEAARGPGGEALAGLLARSFEGITMALGKQLQTKVAIEIPDVMDDFVHFFMAYINHAPSIVLSSPALPVAVSHTLAALLCPAPETQLVSLDTLVILSKRLADEVYRPQIQPVFAQYAKAILDLVIRGVVAGFSEEGLDQAQQIVGVTVMSCPPQQIEEWVGQTIATLPEHVIPPANKQLFLEDLHDQLSNPSSTRLKNGLNNLVRAARRARERGRQARKSLGAGM</sequence>
<dbReference type="EMBL" id="RSCD01000009">
    <property type="protein sequence ID" value="RSH90740.1"/>
    <property type="molecule type" value="Genomic_DNA"/>
</dbReference>
<evidence type="ECO:0000259" key="1">
    <source>
        <dbReference type="SMART" id="SM00913"/>
    </source>
</evidence>
<dbReference type="Pfam" id="PF24138">
    <property type="entry name" value="TPR_TNPO3_IPO13_2nd"/>
    <property type="match status" value="1"/>
</dbReference>
<evidence type="ECO:0000313" key="3">
    <source>
        <dbReference type="Proteomes" id="UP000279259"/>
    </source>
</evidence>
<dbReference type="InterPro" id="IPR001494">
    <property type="entry name" value="Importin-beta_N"/>
</dbReference>
<feature type="domain" description="Importin N-terminal" evidence="1">
    <location>
        <begin position="32"/>
        <end position="99"/>
    </location>
</feature>
<dbReference type="Pfam" id="PF24140">
    <property type="entry name" value="TPR_TNPO3_IPO13_3rd"/>
    <property type="match status" value="1"/>
</dbReference>
<name>A0A427YI36_9TREE</name>
<dbReference type="InterPro" id="IPR058537">
    <property type="entry name" value="TPR_TNPO3_IPO13_4th"/>
</dbReference>
<evidence type="ECO:0000313" key="2">
    <source>
        <dbReference type="EMBL" id="RSH90740.1"/>
    </source>
</evidence>
<dbReference type="GO" id="GO:0006606">
    <property type="term" value="P:protein import into nucleus"/>
    <property type="evidence" value="ECO:0007669"/>
    <property type="project" value="TreeGrafter"/>
</dbReference>
<dbReference type="Pfam" id="PF24139">
    <property type="entry name" value="TPR_TNPO3_IPO13_4th"/>
    <property type="match status" value="1"/>
</dbReference>
<dbReference type="SUPFAM" id="SSF48371">
    <property type="entry name" value="ARM repeat"/>
    <property type="match status" value="1"/>
</dbReference>
<dbReference type="SMART" id="SM00913">
    <property type="entry name" value="IBN_N"/>
    <property type="match status" value="1"/>
</dbReference>
<organism evidence="2 3">
    <name type="scientific">Saitozyma podzolica</name>
    <dbReference type="NCBI Taxonomy" id="1890683"/>
    <lineage>
        <taxon>Eukaryota</taxon>
        <taxon>Fungi</taxon>
        <taxon>Dikarya</taxon>
        <taxon>Basidiomycota</taxon>
        <taxon>Agaricomycotina</taxon>
        <taxon>Tremellomycetes</taxon>
        <taxon>Tremellales</taxon>
        <taxon>Trimorphomycetaceae</taxon>
        <taxon>Saitozyma</taxon>
    </lineage>
</organism>
<dbReference type="AlphaFoldDB" id="A0A427YI36"/>
<dbReference type="Proteomes" id="UP000279259">
    <property type="component" value="Unassembled WGS sequence"/>
</dbReference>
<dbReference type="InterPro" id="IPR057942">
    <property type="entry name" value="TPR_TNPO3_IPO13_3rd"/>
</dbReference>
<dbReference type="InterPro" id="IPR016024">
    <property type="entry name" value="ARM-type_fold"/>
</dbReference>
<dbReference type="Gene3D" id="1.25.10.10">
    <property type="entry name" value="Leucine-rich Repeat Variant"/>
    <property type="match status" value="1"/>
</dbReference>
<accession>A0A427YI36</accession>
<dbReference type="Pfam" id="PF08389">
    <property type="entry name" value="Xpo1"/>
    <property type="match status" value="1"/>
</dbReference>
<dbReference type="OrthoDB" id="435593at2759"/>
<gene>
    <name evidence="2" type="primary">MTR10</name>
    <name evidence="2" type="ORF">EHS25_009915</name>
</gene>
<reference evidence="2 3" key="1">
    <citation type="submission" date="2018-11" db="EMBL/GenBank/DDBJ databases">
        <title>Genome sequence of Saitozyma podzolica DSM 27192.</title>
        <authorList>
            <person name="Aliyu H."/>
            <person name="Gorte O."/>
            <person name="Ochsenreither K."/>
        </authorList>
    </citation>
    <scope>NUCLEOTIDE SEQUENCE [LARGE SCALE GENOMIC DNA]</scope>
    <source>
        <strain evidence="2 3">DSM 27192</strain>
    </source>
</reference>
<proteinExistence type="predicted"/>
<dbReference type="InterPro" id="IPR013598">
    <property type="entry name" value="Exportin-1/Importin-b-like"/>
</dbReference>
<dbReference type="STRING" id="1890683.A0A427YI36"/>
<dbReference type="InterPro" id="IPR051345">
    <property type="entry name" value="Importin_beta-like_NTR"/>
</dbReference>
<protein>
    <submittedName>
        <fullName evidence="2">Nuclear import receptor</fullName>
    </submittedName>
</protein>
<dbReference type="InterPro" id="IPR057941">
    <property type="entry name" value="TPR_TNPO3_IPO13_2nd"/>
</dbReference>
<dbReference type="Pfam" id="PF03810">
    <property type="entry name" value="IBN_N"/>
    <property type="match status" value="1"/>
</dbReference>
<dbReference type="PANTHER" id="PTHR12363:SF53">
    <property type="entry name" value="MRNA TRANSPORT REGULATOR MTR10"/>
    <property type="match status" value="1"/>
</dbReference>